<organism evidence="2 3">
    <name type="scientific">Streptomyces atriruber</name>
    <dbReference type="NCBI Taxonomy" id="545121"/>
    <lineage>
        <taxon>Bacteria</taxon>
        <taxon>Bacillati</taxon>
        <taxon>Actinomycetota</taxon>
        <taxon>Actinomycetes</taxon>
        <taxon>Kitasatosporales</taxon>
        <taxon>Streptomycetaceae</taxon>
        <taxon>Streptomyces</taxon>
    </lineage>
</organism>
<proteinExistence type="predicted"/>
<gene>
    <name evidence="2" type="ORF">ABZ921_17430</name>
</gene>
<dbReference type="Gene3D" id="2.50.20.20">
    <property type="match status" value="1"/>
</dbReference>
<sequence>MRVRRVSGAVGVTVLAAALLAGCGDGEGDDGGGGSGKPFAGDSADRIASKAVAATKEADSLRVKGNMRQEGKPVSVDLAVDQEKNCEGTIDTAGAEAEVRHTNATFYLRGNEEYWKNALKNRPGSEKTLSKVSGKWVKMPADDASTAGMCDKQGLVASMDEKKSERKGMKKGGTTTVDGKEAIALTKKGSGGETNTMYVATEGKPYILRVTVKGGDAPNDATFGDYGKPVSPKAPDKGETVDLKELAASGG</sequence>
<name>A0ABV3BN27_9ACTN</name>
<evidence type="ECO:0000313" key="2">
    <source>
        <dbReference type="EMBL" id="MEU6822409.1"/>
    </source>
</evidence>
<dbReference type="EMBL" id="JBEYXV010000008">
    <property type="protein sequence ID" value="MEU6822409.1"/>
    <property type="molecule type" value="Genomic_DNA"/>
</dbReference>
<dbReference type="Proteomes" id="UP001551176">
    <property type="component" value="Unassembled WGS sequence"/>
</dbReference>
<feature type="compositionally biased region" description="Basic and acidic residues" evidence="1">
    <location>
        <begin position="234"/>
        <end position="245"/>
    </location>
</feature>
<evidence type="ECO:0000313" key="3">
    <source>
        <dbReference type="Proteomes" id="UP001551176"/>
    </source>
</evidence>
<evidence type="ECO:0008006" key="4">
    <source>
        <dbReference type="Google" id="ProtNLM"/>
    </source>
</evidence>
<feature type="region of interest" description="Disordered" evidence="1">
    <location>
        <begin position="219"/>
        <end position="251"/>
    </location>
</feature>
<dbReference type="PROSITE" id="PS51257">
    <property type="entry name" value="PROKAR_LIPOPROTEIN"/>
    <property type="match status" value="1"/>
</dbReference>
<dbReference type="RefSeq" id="WP_359349547.1">
    <property type="nucleotide sequence ID" value="NZ_JBEYXV010000008.1"/>
</dbReference>
<comment type="caution">
    <text evidence="2">The sequence shown here is derived from an EMBL/GenBank/DDBJ whole genome shotgun (WGS) entry which is preliminary data.</text>
</comment>
<keyword evidence="3" id="KW-1185">Reference proteome</keyword>
<accession>A0ABV3BN27</accession>
<evidence type="ECO:0000256" key="1">
    <source>
        <dbReference type="SAM" id="MobiDB-lite"/>
    </source>
</evidence>
<reference evidence="2 3" key="1">
    <citation type="submission" date="2024-06" db="EMBL/GenBank/DDBJ databases">
        <title>The Natural Products Discovery Center: Release of the First 8490 Sequenced Strains for Exploring Actinobacteria Biosynthetic Diversity.</title>
        <authorList>
            <person name="Kalkreuter E."/>
            <person name="Kautsar S.A."/>
            <person name="Yang D."/>
            <person name="Bader C.D."/>
            <person name="Teijaro C.N."/>
            <person name="Fluegel L."/>
            <person name="Davis C.M."/>
            <person name="Simpson J.R."/>
            <person name="Lauterbach L."/>
            <person name="Steele A.D."/>
            <person name="Gui C."/>
            <person name="Meng S."/>
            <person name="Li G."/>
            <person name="Viehrig K."/>
            <person name="Ye F."/>
            <person name="Su P."/>
            <person name="Kiefer A.F."/>
            <person name="Nichols A."/>
            <person name="Cepeda A.J."/>
            <person name="Yan W."/>
            <person name="Fan B."/>
            <person name="Jiang Y."/>
            <person name="Adhikari A."/>
            <person name="Zheng C.-J."/>
            <person name="Schuster L."/>
            <person name="Cowan T.M."/>
            <person name="Smanski M.J."/>
            <person name="Chevrette M.G."/>
            <person name="De Carvalho L.P.S."/>
            <person name="Shen B."/>
        </authorList>
    </citation>
    <scope>NUCLEOTIDE SEQUENCE [LARGE SCALE GENOMIC DNA]</scope>
    <source>
        <strain evidence="2 3">NPDC046838</strain>
    </source>
</reference>
<protein>
    <recommendedName>
        <fullName evidence="4">Lipoprotein</fullName>
    </recommendedName>
</protein>